<dbReference type="GO" id="GO:0043041">
    <property type="term" value="P:amino acid activation for nonribosomal peptide biosynthetic process"/>
    <property type="evidence" value="ECO:0007669"/>
    <property type="project" value="TreeGrafter"/>
</dbReference>
<evidence type="ECO:0000259" key="3">
    <source>
        <dbReference type="Pfam" id="PF00501"/>
    </source>
</evidence>
<evidence type="ECO:0000313" key="4">
    <source>
        <dbReference type="EMBL" id="KAG5912920.1"/>
    </source>
</evidence>
<dbReference type="InterPro" id="IPR020845">
    <property type="entry name" value="AMP-binding_CS"/>
</dbReference>
<feature type="domain" description="AMP-dependent synthetase/ligase" evidence="3">
    <location>
        <begin position="39"/>
        <end position="140"/>
    </location>
</feature>
<feature type="domain" description="AMP-dependent synthetase/ligase" evidence="3">
    <location>
        <begin position="151"/>
        <end position="188"/>
    </location>
</feature>
<dbReference type="InterPro" id="IPR042099">
    <property type="entry name" value="ANL_N_sf"/>
</dbReference>
<comment type="caution">
    <text evidence="4">The sequence shown here is derived from an EMBL/GenBank/DDBJ whole genome shotgun (WGS) entry which is preliminary data.</text>
</comment>
<organism evidence="4 5">
    <name type="scientific">Claviceps africana</name>
    <dbReference type="NCBI Taxonomy" id="83212"/>
    <lineage>
        <taxon>Eukaryota</taxon>
        <taxon>Fungi</taxon>
        <taxon>Dikarya</taxon>
        <taxon>Ascomycota</taxon>
        <taxon>Pezizomycotina</taxon>
        <taxon>Sordariomycetes</taxon>
        <taxon>Hypocreomycetidae</taxon>
        <taxon>Hypocreales</taxon>
        <taxon>Clavicipitaceae</taxon>
        <taxon>Claviceps</taxon>
    </lineage>
</organism>
<dbReference type="EMBL" id="SRPY01001514">
    <property type="protein sequence ID" value="KAG5912920.1"/>
    <property type="molecule type" value="Genomic_DNA"/>
</dbReference>
<keyword evidence="1" id="KW-0596">Phosphopantetheine</keyword>
<accession>A0A8K0IZR9</accession>
<name>A0A8K0IZR9_9HYPO</name>
<keyword evidence="2" id="KW-0597">Phosphoprotein</keyword>
<dbReference type="OrthoDB" id="416786at2759"/>
<dbReference type="GO" id="GO:0031177">
    <property type="term" value="F:phosphopantetheine binding"/>
    <property type="evidence" value="ECO:0007669"/>
    <property type="project" value="TreeGrafter"/>
</dbReference>
<proteinExistence type="predicted"/>
<evidence type="ECO:0000313" key="5">
    <source>
        <dbReference type="Proteomes" id="UP000811619"/>
    </source>
</evidence>
<dbReference type="GO" id="GO:0005737">
    <property type="term" value="C:cytoplasm"/>
    <property type="evidence" value="ECO:0007669"/>
    <property type="project" value="TreeGrafter"/>
</dbReference>
<evidence type="ECO:0000256" key="1">
    <source>
        <dbReference type="ARBA" id="ARBA00022450"/>
    </source>
</evidence>
<dbReference type="GO" id="GO:0044550">
    <property type="term" value="P:secondary metabolite biosynthetic process"/>
    <property type="evidence" value="ECO:0007669"/>
    <property type="project" value="TreeGrafter"/>
</dbReference>
<evidence type="ECO:0000256" key="2">
    <source>
        <dbReference type="ARBA" id="ARBA00022553"/>
    </source>
</evidence>
<dbReference type="PANTHER" id="PTHR45527">
    <property type="entry name" value="NONRIBOSOMAL PEPTIDE SYNTHETASE"/>
    <property type="match status" value="1"/>
</dbReference>
<feature type="non-terminal residue" evidence="4">
    <location>
        <position position="1"/>
    </location>
</feature>
<dbReference type="InterPro" id="IPR000873">
    <property type="entry name" value="AMP-dep_synth/lig_dom"/>
</dbReference>
<sequence>VLASHKAAIMSPSHSQDDLALYPVDDCGAPRTLVDILDTTTATHPQALAIDDGTDRLTYAELAARIADRVQQLRAAGVGAGDRIGVRVSSGTLELYTSILAVMTAGAAYVPVDVDDPDERAKLVWEEAHVTAVLTDNATLTNMNPSFGGAHRKPTPDDDAWIIFTSGSTGKPKGVAVTHRSAAAFVDAESNIFLPGEPLGPGDRV</sequence>
<dbReference type="SUPFAM" id="SSF56801">
    <property type="entry name" value="Acetyl-CoA synthetase-like"/>
    <property type="match status" value="1"/>
</dbReference>
<feature type="non-terminal residue" evidence="4">
    <location>
        <position position="205"/>
    </location>
</feature>
<dbReference type="PROSITE" id="PS00455">
    <property type="entry name" value="AMP_BINDING"/>
    <property type="match status" value="1"/>
</dbReference>
<dbReference type="Proteomes" id="UP000811619">
    <property type="component" value="Unassembled WGS sequence"/>
</dbReference>
<gene>
    <name evidence="4" type="ORF">E4U42_001705</name>
</gene>
<protein>
    <recommendedName>
        <fullName evidence="3">AMP-dependent synthetase/ligase domain-containing protein</fullName>
    </recommendedName>
</protein>
<dbReference type="AlphaFoldDB" id="A0A8K0IZR9"/>
<keyword evidence="5" id="KW-1185">Reference proteome</keyword>
<reference evidence="4" key="1">
    <citation type="journal article" date="2020" name="bioRxiv">
        <title>Whole genome comparisons of ergot fungi reveals the divergence and evolution of species within the genus Claviceps are the result of varying mechanisms driving genome evolution and host range expansion.</title>
        <authorList>
            <person name="Wyka S.A."/>
            <person name="Mondo S.J."/>
            <person name="Liu M."/>
            <person name="Dettman J."/>
            <person name="Nalam V."/>
            <person name="Broders K.D."/>
        </authorList>
    </citation>
    <scope>NUCLEOTIDE SEQUENCE</scope>
    <source>
        <strain evidence="4">CCC 489</strain>
    </source>
</reference>
<dbReference type="Pfam" id="PF00501">
    <property type="entry name" value="AMP-binding"/>
    <property type="match status" value="2"/>
</dbReference>
<dbReference type="Gene3D" id="3.40.50.12780">
    <property type="entry name" value="N-terminal domain of ligase-like"/>
    <property type="match status" value="1"/>
</dbReference>
<dbReference type="PANTHER" id="PTHR45527:SF1">
    <property type="entry name" value="FATTY ACID SYNTHASE"/>
    <property type="match status" value="1"/>
</dbReference>